<evidence type="ECO:0000256" key="1">
    <source>
        <dbReference type="SAM" id="Phobius"/>
    </source>
</evidence>
<gene>
    <name evidence="2" type="ORF">JIG36_03370</name>
</gene>
<evidence type="ECO:0000313" key="2">
    <source>
        <dbReference type="EMBL" id="MBM2614593.1"/>
    </source>
</evidence>
<feature type="transmembrane region" description="Helical" evidence="1">
    <location>
        <begin position="58"/>
        <end position="81"/>
    </location>
</feature>
<organism evidence="2 3">
    <name type="scientific">Paractinoplanes ovalisporus</name>
    <dbReference type="NCBI Taxonomy" id="2810368"/>
    <lineage>
        <taxon>Bacteria</taxon>
        <taxon>Bacillati</taxon>
        <taxon>Actinomycetota</taxon>
        <taxon>Actinomycetes</taxon>
        <taxon>Micromonosporales</taxon>
        <taxon>Micromonosporaceae</taxon>
        <taxon>Paractinoplanes</taxon>
    </lineage>
</organism>
<keyword evidence="1" id="KW-1133">Transmembrane helix</keyword>
<accession>A0ABS2A411</accession>
<evidence type="ECO:0000313" key="3">
    <source>
        <dbReference type="Proteomes" id="UP000632138"/>
    </source>
</evidence>
<name>A0ABS2A411_9ACTN</name>
<protein>
    <submittedName>
        <fullName evidence="2">Uncharacterized protein</fullName>
    </submittedName>
</protein>
<feature type="transmembrane region" description="Helical" evidence="1">
    <location>
        <begin position="28"/>
        <end position="46"/>
    </location>
</feature>
<keyword evidence="3" id="KW-1185">Reference proteome</keyword>
<reference evidence="2 3" key="1">
    <citation type="submission" date="2021-01" db="EMBL/GenBank/DDBJ databases">
        <title>Actinoplanes sp. nov. LDG1-06 isolated from lichen.</title>
        <authorList>
            <person name="Saeng-In P."/>
            <person name="Phongsopitanun W."/>
            <person name="Kanchanasin P."/>
            <person name="Yuki M."/>
            <person name="Kudo T."/>
            <person name="Ohkuma M."/>
            <person name="Tanasupawat S."/>
        </authorList>
    </citation>
    <scope>NUCLEOTIDE SEQUENCE [LARGE SCALE GENOMIC DNA]</scope>
    <source>
        <strain evidence="2 3">LDG1-06</strain>
    </source>
</reference>
<sequence>MTFLWDGADEPAPAVRVKPRAVLRSRRGLLQVGLGGLGWLLLALLWSFTQTSPYGGSLLGLALVLVLFVIAALESTVVILVACVRGSWGVALVSLALAATAIVVATRQASQFDYVDNQYRIHRAALAELAEDYRAGRLHDMLTVPADLRSLCPSGFAYAGQEALFVQMWQNWRAESGTGLGYFTRPPTADTLIATADGDNGRPKREVGDGWWWVA</sequence>
<comment type="caution">
    <text evidence="2">The sequence shown here is derived from an EMBL/GenBank/DDBJ whole genome shotgun (WGS) entry which is preliminary data.</text>
</comment>
<keyword evidence="1" id="KW-0812">Transmembrane</keyword>
<dbReference type="Proteomes" id="UP000632138">
    <property type="component" value="Unassembled WGS sequence"/>
</dbReference>
<proteinExistence type="predicted"/>
<feature type="transmembrane region" description="Helical" evidence="1">
    <location>
        <begin position="88"/>
        <end position="106"/>
    </location>
</feature>
<keyword evidence="1" id="KW-0472">Membrane</keyword>
<dbReference type="EMBL" id="JAENHP010000001">
    <property type="protein sequence ID" value="MBM2614593.1"/>
    <property type="molecule type" value="Genomic_DNA"/>
</dbReference>
<dbReference type="RefSeq" id="WP_203374468.1">
    <property type="nucleotide sequence ID" value="NZ_JAENHP010000001.1"/>
</dbReference>